<feature type="transmembrane region" description="Helical" evidence="1">
    <location>
        <begin position="54"/>
        <end position="77"/>
    </location>
</feature>
<dbReference type="EMBL" id="CAJZBQ010000017">
    <property type="protein sequence ID" value="CAG9317063.1"/>
    <property type="molecule type" value="Genomic_DNA"/>
</dbReference>
<dbReference type="AlphaFoldDB" id="A0AAU9IV41"/>
<feature type="transmembrane region" description="Helical" evidence="1">
    <location>
        <begin position="238"/>
        <end position="259"/>
    </location>
</feature>
<keyword evidence="1" id="KW-1133">Transmembrane helix</keyword>
<comment type="caution">
    <text evidence="2">The sequence shown here is derived from an EMBL/GenBank/DDBJ whole genome shotgun (WGS) entry which is preliminary data.</text>
</comment>
<evidence type="ECO:0000313" key="2">
    <source>
        <dbReference type="EMBL" id="CAG9317063.1"/>
    </source>
</evidence>
<reference evidence="2" key="1">
    <citation type="submission" date="2021-09" db="EMBL/GenBank/DDBJ databases">
        <authorList>
            <consortium name="AG Swart"/>
            <person name="Singh M."/>
            <person name="Singh A."/>
            <person name="Seah K."/>
            <person name="Emmerich C."/>
        </authorList>
    </citation>
    <scope>NUCLEOTIDE SEQUENCE</scope>
    <source>
        <strain evidence="2">ATCC30299</strain>
    </source>
</reference>
<name>A0AAU9IV41_9CILI</name>
<sequence length="284" mass="33478">MLNNGQLGMVKLRNSSIDRLMLIHGTDYNTETNAEILKHPHSIRKAHSSLHLSYAWRILAFFIISASYYFLVYFYIYKDCEEMMINRPSLLNNFNLRRVLISRLSIFSREAYLPYMNTLFKTSYAFPNPQKMVENTYTEFMIKTKELRNKNFCNLMSQELIDRIYETTESDTNALDQGSYPLANDVVDEIYSLKNTKFTTKEHSRYNSKITEAQDEILQEFLLADHDSKNIIKDKLNIIINATVFYTMAVLFLFFFYYWPFFIAQAAKLNKLSMLQSILLTEAE</sequence>
<proteinExistence type="predicted"/>
<protein>
    <submittedName>
        <fullName evidence="2">Uncharacterized protein</fullName>
    </submittedName>
</protein>
<organism evidence="2 3">
    <name type="scientific">Blepharisma stoltei</name>
    <dbReference type="NCBI Taxonomy" id="1481888"/>
    <lineage>
        <taxon>Eukaryota</taxon>
        <taxon>Sar</taxon>
        <taxon>Alveolata</taxon>
        <taxon>Ciliophora</taxon>
        <taxon>Postciliodesmatophora</taxon>
        <taxon>Heterotrichea</taxon>
        <taxon>Heterotrichida</taxon>
        <taxon>Blepharismidae</taxon>
        <taxon>Blepharisma</taxon>
    </lineage>
</organism>
<accession>A0AAU9IV41</accession>
<keyword evidence="1" id="KW-0812">Transmembrane</keyword>
<keyword evidence="3" id="KW-1185">Reference proteome</keyword>
<gene>
    <name evidence="2" type="ORF">BSTOLATCC_MIC17685</name>
</gene>
<keyword evidence="1" id="KW-0472">Membrane</keyword>
<dbReference type="Proteomes" id="UP001162131">
    <property type="component" value="Unassembled WGS sequence"/>
</dbReference>
<evidence type="ECO:0000313" key="3">
    <source>
        <dbReference type="Proteomes" id="UP001162131"/>
    </source>
</evidence>
<evidence type="ECO:0000256" key="1">
    <source>
        <dbReference type="SAM" id="Phobius"/>
    </source>
</evidence>